<dbReference type="GO" id="GO:0000981">
    <property type="term" value="F:DNA-binding transcription factor activity, RNA polymerase II-specific"/>
    <property type="evidence" value="ECO:0007669"/>
    <property type="project" value="InterPro"/>
</dbReference>
<evidence type="ECO:0000256" key="1">
    <source>
        <dbReference type="ARBA" id="ARBA00004123"/>
    </source>
</evidence>
<dbReference type="Proteomes" id="UP000290900">
    <property type="component" value="Unassembled WGS sequence"/>
</dbReference>
<feature type="domain" description="Zn(2)-C6 fungal-type" evidence="3">
    <location>
        <begin position="18"/>
        <end position="47"/>
    </location>
</feature>
<proteinExistence type="predicted"/>
<dbReference type="Pfam" id="PF00172">
    <property type="entry name" value="Zn_clus"/>
    <property type="match status" value="1"/>
</dbReference>
<name>A0A448YLP8_BRENA</name>
<comment type="subcellular location">
    <subcellularLocation>
        <location evidence="1">Nucleus</location>
    </subcellularLocation>
</comment>
<dbReference type="Gene3D" id="4.10.240.10">
    <property type="entry name" value="Zn(2)-C6 fungal-type DNA-binding domain"/>
    <property type="match status" value="1"/>
</dbReference>
<dbReference type="InterPro" id="IPR001138">
    <property type="entry name" value="Zn2Cys6_DnaBD"/>
</dbReference>
<evidence type="ECO:0000313" key="5">
    <source>
        <dbReference type="Proteomes" id="UP000290900"/>
    </source>
</evidence>
<dbReference type="OrthoDB" id="3986994at2759"/>
<dbReference type="EMBL" id="CAACVR010000013">
    <property type="protein sequence ID" value="VEU21864.1"/>
    <property type="molecule type" value="Genomic_DNA"/>
</dbReference>
<accession>A0A448YLP8</accession>
<dbReference type="CDD" id="cd00067">
    <property type="entry name" value="GAL4"/>
    <property type="match status" value="1"/>
</dbReference>
<gene>
    <name evidence="4" type="ORF">BRENAR_LOCUS2596</name>
</gene>
<keyword evidence="5" id="KW-1185">Reference proteome</keyword>
<dbReference type="PANTHER" id="PTHR31001">
    <property type="entry name" value="UNCHARACTERIZED TRANSCRIPTIONAL REGULATORY PROTEIN"/>
    <property type="match status" value="1"/>
</dbReference>
<evidence type="ECO:0000313" key="4">
    <source>
        <dbReference type="EMBL" id="VEU21864.1"/>
    </source>
</evidence>
<dbReference type="SMART" id="SM00066">
    <property type="entry name" value="GAL4"/>
    <property type="match status" value="1"/>
</dbReference>
<dbReference type="PROSITE" id="PS00463">
    <property type="entry name" value="ZN2_CY6_FUNGAL_1"/>
    <property type="match status" value="1"/>
</dbReference>
<dbReference type="SUPFAM" id="SSF57701">
    <property type="entry name" value="Zn2/Cys6 DNA-binding domain"/>
    <property type="match status" value="1"/>
</dbReference>
<evidence type="ECO:0000259" key="3">
    <source>
        <dbReference type="PROSITE" id="PS50048"/>
    </source>
</evidence>
<reference evidence="4 5" key="1">
    <citation type="submission" date="2018-12" db="EMBL/GenBank/DDBJ databases">
        <authorList>
            <person name="Tiukova I."/>
            <person name="Dainat J."/>
        </authorList>
    </citation>
    <scope>NUCLEOTIDE SEQUENCE [LARGE SCALE GENOMIC DNA]</scope>
</reference>
<dbReference type="GO" id="GO:0005634">
    <property type="term" value="C:nucleus"/>
    <property type="evidence" value="ECO:0007669"/>
    <property type="project" value="UniProtKB-SubCell"/>
</dbReference>
<dbReference type="STRING" id="13370.A0A448YLP8"/>
<protein>
    <submittedName>
        <fullName evidence="4">DEKNAAC102851</fullName>
    </submittedName>
</protein>
<sequence>MEVQESRPAKKRHRVFVVCAECRERKIRCDKKCPCAHCKKAGLKCEYRAPDGSLLEEASSSEMEKTVTRTVSSLIGSQLSDIVSGMAHIKERLAVVERHVQNTPSSTASGTYSSVLDVKSPNLKLSTIVTKPSRTLFLGPSSRFWLVFSRPVFVSLFSGLREIINKEKSAWKALHPVSTSHGIGLLLDERSNEDIVAEMVENIVCPYYRAFEERLVHFENNLNGLLFDGLVPMHLIHSLFVSYFSVSDDGVAHFNRPKKSYRYADISAIIAIAYTVLIFTRHSEVLFQYQLPMSADDLSSLSLRLLNVSQFLRKKTHMALLSLVILRASLFVFDNADRATQELDSYPMLQMCLDLCYQMGIHADEGTTRTFVIKDEDALRGRSLSFPEVKVLWNYMQLEDASSSLTVGTPLLINYEFSAEFCRSSDLFFDRKREEGLLLMRESSLLLNSRKDVSMRDILNMYTKVLSFCNQFPAKMFSPGGSYGNLDELAYLFKQKLLLVQVLQSMCGMIIAEISRLQRSHSPALDYQETVLELGNLSKEMNRQVLVSGAVLLYQIRYVFAGKSIFGTDKNGKYMVFFRDIFCRSSAQAFITWFTFVLPRATKSSELVRELQTQTLLLDYPPEENGYVADINLSVLEKALFHEFRGEDGQLGERLSTRLISSQELMTFASSFYDSVCQNEIMRSSLDCFLTLKSVIIWLYIVRTVEEYRPLLDSKQMTVPDIIKNARAKVENDFITGGLDDRKLVNERYDLDKLFDSLFVEQDWLNLPDLDPGSLFVNASDNIARVENSPNEDNQTL</sequence>
<dbReference type="PROSITE" id="PS50048">
    <property type="entry name" value="ZN2_CY6_FUNGAL_2"/>
    <property type="match status" value="1"/>
</dbReference>
<dbReference type="InterPro" id="IPR036864">
    <property type="entry name" value="Zn2-C6_fun-type_DNA-bd_sf"/>
</dbReference>
<dbReference type="GO" id="GO:0008270">
    <property type="term" value="F:zinc ion binding"/>
    <property type="evidence" value="ECO:0007669"/>
    <property type="project" value="InterPro"/>
</dbReference>
<evidence type="ECO:0000256" key="2">
    <source>
        <dbReference type="ARBA" id="ARBA00023242"/>
    </source>
</evidence>
<dbReference type="InParanoid" id="A0A448YLP8"/>
<organism evidence="4 5">
    <name type="scientific">Brettanomyces naardenensis</name>
    <name type="common">Yeast</name>
    <dbReference type="NCBI Taxonomy" id="13370"/>
    <lineage>
        <taxon>Eukaryota</taxon>
        <taxon>Fungi</taxon>
        <taxon>Dikarya</taxon>
        <taxon>Ascomycota</taxon>
        <taxon>Saccharomycotina</taxon>
        <taxon>Pichiomycetes</taxon>
        <taxon>Pichiales</taxon>
        <taxon>Pichiaceae</taxon>
        <taxon>Brettanomyces</taxon>
    </lineage>
</organism>
<dbReference type="FunCoup" id="A0A448YLP8">
    <property type="interactions" value="1363"/>
</dbReference>
<keyword evidence="2" id="KW-0539">Nucleus</keyword>
<dbReference type="AlphaFoldDB" id="A0A448YLP8"/>
<dbReference type="InterPro" id="IPR050613">
    <property type="entry name" value="Sec_Metabolite_Reg"/>
</dbReference>